<organism evidence="4 5">
    <name type="scientific">Sphingobacterium psychroaquaticum</name>
    <dbReference type="NCBI Taxonomy" id="561061"/>
    <lineage>
        <taxon>Bacteria</taxon>
        <taxon>Pseudomonadati</taxon>
        <taxon>Bacteroidota</taxon>
        <taxon>Sphingobacteriia</taxon>
        <taxon>Sphingobacteriales</taxon>
        <taxon>Sphingobacteriaceae</taxon>
        <taxon>Sphingobacterium</taxon>
    </lineage>
</organism>
<reference evidence="4 5" key="1">
    <citation type="submission" date="2017-04" db="EMBL/GenBank/DDBJ databases">
        <authorList>
            <person name="Afonso C.L."/>
            <person name="Miller P.J."/>
            <person name="Scott M.A."/>
            <person name="Spackman E."/>
            <person name="Goraichik I."/>
            <person name="Dimitrov K.M."/>
            <person name="Suarez D.L."/>
            <person name="Swayne D.E."/>
        </authorList>
    </citation>
    <scope>NUCLEOTIDE SEQUENCE [LARGE SCALE GENOMIC DNA]</scope>
    <source>
        <strain evidence="4 5">DSM 22418</strain>
    </source>
</reference>
<keyword evidence="1" id="KW-0676">Redox-active center</keyword>
<dbReference type="AlphaFoldDB" id="A0A1X7K158"/>
<dbReference type="SUPFAM" id="SSF52833">
    <property type="entry name" value="Thioredoxin-like"/>
    <property type="match status" value="1"/>
</dbReference>
<dbReference type="OrthoDB" id="9811036at2"/>
<dbReference type="InterPro" id="IPR017937">
    <property type="entry name" value="Thioredoxin_CS"/>
</dbReference>
<dbReference type="STRING" id="561061.SAMN05660862_2446"/>
<evidence type="ECO:0000256" key="2">
    <source>
        <dbReference type="SAM" id="SignalP"/>
    </source>
</evidence>
<evidence type="ECO:0000313" key="4">
    <source>
        <dbReference type="EMBL" id="SMG34641.1"/>
    </source>
</evidence>
<keyword evidence="5" id="KW-1185">Reference proteome</keyword>
<dbReference type="InterPro" id="IPR036249">
    <property type="entry name" value="Thioredoxin-like_sf"/>
</dbReference>
<keyword evidence="2" id="KW-0732">Signal</keyword>
<feature type="chain" id="PRO_5012214321" evidence="2">
    <location>
        <begin position="23"/>
        <end position="160"/>
    </location>
</feature>
<proteinExistence type="predicted"/>
<evidence type="ECO:0000313" key="5">
    <source>
        <dbReference type="Proteomes" id="UP000192980"/>
    </source>
</evidence>
<dbReference type="Pfam" id="PF13098">
    <property type="entry name" value="Thioredoxin_2"/>
    <property type="match status" value="1"/>
</dbReference>
<evidence type="ECO:0000256" key="1">
    <source>
        <dbReference type="ARBA" id="ARBA00023284"/>
    </source>
</evidence>
<protein>
    <submittedName>
        <fullName evidence="4">Thioredoxin-related protein</fullName>
    </submittedName>
</protein>
<feature type="domain" description="Thioredoxin-like fold" evidence="3">
    <location>
        <begin position="45"/>
        <end position="156"/>
    </location>
</feature>
<dbReference type="EMBL" id="FXAU01000004">
    <property type="protein sequence ID" value="SMG34641.1"/>
    <property type="molecule type" value="Genomic_DNA"/>
</dbReference>
<name>A0A1X7K158_9SPHI</name>
<dbReference type="PROSITE" id="PS00194">
    <property type="entry name" value="THIOREDOXIN_1"/>
    <property type="match status" value="1"/>
</dbReference>
<dbReference type="Proteomes" id="UP000192980">
    <property type="component" value="Unassembled WGS sequence"/>
</dbReference>
<dbReference type="RefSeq" id="WP_085473183.1">
    <property type="nucleotide sequence ID" value="NZ_FXAU01000004.1"/>
</dbReference>
<gene>
    <name evidence="4" type="ORF">SAMN05660862_2446</name>
</gene>
<dbReference type="InterPro" id="IPR012336">
    <property type="entry name" value="Thioredoxin-like_fold"/>
</dbReference>
<evidence type="ECO:0000259" key="3">
    <source>
        <dbReference type="Pfam" id="PF13098"/>
    </source>
</evidence>
<dbReference type="Gene3D" id="3.40.30.10">
    <property type="entry name" value="Glutaredoxin"/>
    <property type="match status" value="1"/>
</dbReference>
<sequence>MKKKAIIFLFFLLTLSMSRLRAQQKAAAVNWITFEQLSDSLAIHPKKVLLFFHTDWCAYCRKMQREVFTDPKIVTQLNTHYYAVRFDAESTDTVSFDGALYTNSAPQKKTGSYHKLAELLAARQGTFSFPTTIILNAHFQVQTRSFEYLDRKKLARVIEF</sequence>
<accession>A0A1X7K158</accession>
<feature type="signal peptide" evidence="2">
    <location>
        <begin position="1"/>
        <end position="22"/>
    </location>
</feature>